<keyword evidence="1" id="KW-1133">Transmembrane helix</keyword>
<name>A0A549SMD6_9HYPH</name>
<keyword evidence="3" id="KW-1185">Reference proteome</keyword>
<accession>A0A549SMD6</accession>
<protein>
    <submittedName>
        <fullName evidence="2">Uncharacterized protein</fullName>
    </submittedName>
</protein>
<keyword evidence="1" id="KW-0472">Membrane</keyword>
<gene>
    <name evidence="2" type="ORF">FNA46_25000</name>
</gene>
<dbReference type="RefSeq" id="WP_143127956.1">
    <property type="nucleotide sequence ID" value="NZ_VJMG01000107.1"/>
</dbReference>
<sequence length="75" mass="8150">MHIAKISLKIPDHAPLCRVTRVSIILLVFALVASVCSIEIPRSLQALLLTAGFIGAIFGLGRRHHVVDREHGETA</sequence>
<reference evidence="2 3" key="1">
    <citation type="submission" date="2019-07" db="EMBL/GenBank/DDBJ databases">
        <title>Ln-dependent methylotrophs.</title>
        <authorList>
            <person name="Tani A."/>
        </authorList>
    </citation>
    <scope>NUCLEOTIDE SEQUENCE [LARGE SCALE GENOMIC DNA]</scope>
    <source>
        <strain evidence="2 3">SM12</strain>
    </source>
</reference>
<evidence type="ECO:0000313" key="3">
    <source>
        <dbReference type="Proteomes" id="UP000316801"/>
    </source>
</evidence>
<keyword evidence="1" id="KW-0812">Transmembrane</keyword>
<comment type="caution">
    <text evidence="2">The sequence shown here is derived from an EMBL/GenBank/DDBJ whole genome shotgun (WGS) entry which is preliminary data.</text>
</comment>
<dbReference type="Proteomes" id="UP000316801">
    <property type="component" value="Unassembled WGS sequence"/>
</dbReference>
<feature type="transmembrane region" description="Helical" evidence="1">
    <location>
        <begin position="21"/>
        <end position="38"/>
    </location>
</feature>
<dbReference type="EMBL" id="VJMG01000107">
    <property type="protein sequence ID" value="TRL30796.1"/>
    <property type="molecule type" value="Genomic_DNA"/>
</dbReference>
<dbReference type="AlphaFoldDB" id="A0A549SMD6"/>
<organism evidence="2 3">
    <name type="scientific">Rhizobium straminoryzae</name>
    <dbReference type="NCBI Taxonomy" id="1387186"/>
    <lineage>
        <taxon>Bacteria</taxon>
        <taxon>Pseudomonadati</taxon>
        <taxon>Pseudomonadota</taxon>
        <taxon>Alphaproteobacteria</taxon>
        <taxon>Hyphomicrobiales</taxon>
        <taxon>Rhizobiaceae</taxon>
        <taxon>Rhizobium/Agrobacterium group</taxon>
        <taxon>Rhizobium</taxon>
    </lineage>
</organism>
<evidence type="ECO:0000256" key="1">
    <source>
        <dbReference type="SAM" id="Phobius"/>
    </source>
</evidence>
<evidence type="ECO:0000313" key="2">
    <source>
        <dbReference type="EMBL" id="TRL30796.1"/>
    </source>
</evidence>
<feature type="transmembrane region" description="Helical" evidence="1">
    <location>
        <begin position="44"/>
        <end position="61"/>
    </location>
</feature>
<proteinExistence type="predicted"/>